<accession>A0A542CUW5</accession>
<keyword evidence="2" id="KW-1185">Reference proteome</keyword>
<dbReference type="RefSeq" id="WP_142003824.1">
    <property type="nucleotide sequence ID" value="NZ_VFML01000002.1"/>
</dbReference>
<proteinExistence type="predicted"/>
<dbReference type="Proteomes" id="UP000320876">
    <property type="component" value="Unassembled WGS sequence"/>
</dbReference>
<gene>
    <name evidence="1" type="ORF">FB471_6784</name>
</gene>
<evidence type="ECO:0000313" key="2">
    <source>
        <dbReference type="Proteomes" id="UP000320876"/>
    </source>
</evidence>
<dbReference type="EMBL" id="VFML01000002">
    <property type="protein sequence ID" value="TQI94615.1"/>
    <property type="molecule type" value="Genomic_DNA"/>
</dbReference>
<organism evidence="1 2">
    <name type="scientific">Amycolatopsis cihanbeyliensis</name>
    <dbReference type="NCBI Taxonomy" id="1128664"/>
    <lineage>
        <taxon>Bacteria</taxon>
        <taxon>Bacillati</taxon>
        <taxon>Actinomycetota</taxon>
        <taxon>Actinomycetes</taxon>
        <taxon>Pseudonocardiales</taxon>
        <taxon>Pseudonocardiaceae</taxon>
        <taxon>Amycolatopsis</taxon>
    </lineage>
</organism>
<name>A0A542CUW5_AMYCI</name>
<protein>
    <submittedName>
        <fullName evidence="1">Uncharacterized protein</fullName>
    </submittedName>
</protein>
<dbReference type="AlphaFoldDB" id="A0A542CUW5"/>
<sequence length="82" mass="9120">MSFPTPVQAPPVQRPALVRLEDLAIVREAYANSGGDIDRIVYLTVRLRHHYNFNDPPQFAYPGYDRMAVSAHDVPAPSSRGA</sequence>
<reference evidence="1 2" key="1">
    <citation type="submission" date="2019-06" db="EMBL/GenBank/DDBJ databases">
        <title>Sequencing the genomes of 1000 actinobacteria strains.</title>
        <authorList>
            <person name="Klenk H.-P."/>
        </authorList>
    </citation>
    <scope>NUCLEOTIDE SEQUENCE [LARGE SCALE GENOMIC DNA]</scope>
    <source>
        <strain evidence="1 2">DSM 45679</strain>
    </source>
</reference>
<evidence type="ECO:0000313" key="1">
    <source>
        <dbReference type="EMBL" id="TQI94615.1"/>
    </source>
</evidence>
<comment type="caution">
    <text evidence="1">The sequence shown here is derived from an EMBL/GenBank/DDBJ whole genome shotgun (WGS) entry which is preliminary data.</text>
</comment>